<comment type="caution">
    <text evidence="1">The sequence shown here is derived from an EMBL/GenBank/DDBJ whole genome shotgun (WGS) entry which is preliminary data.</text>
</comment>
<dbReference type="EMBL" id="QUBQ01000001">
    <property type="protein sequence ID" value="REK77040.1"/>
    <property type="molecule type" value="Genomic_DNA"/>
</dbReference>
<evidence type="ECO:0000313" key="2">
    <source>
        <dbReference type="Proteomes" id="UP000261905"/>
    </source>
</evidence>
<keyword evidence="2" id="KW-1185">Reference proteome</keyword>
<sequence>MCRYAIYGPYKDIFACFGCRKSFKQTSTADLNPEQISKLNYKCPQCHEPMVNMGHDFKAPKQIDKNQWRKVKLLYDHGIAYHSCGCDGPGYRPTSMREVQDFLAIHNKTV</sequence>
<dbReference type="Proteomes" id="UP000261905">
    <property type="component" value="Unassembled WGS sequence"/>
</dbReference>
<protein>
    <submittedName>
        <fullName evidence="1">Uncharacterized protein</fullName>
    </submittedName>
</protein>
<accession>A0A371PLF5</accession>
<gene>
    <name evidence="1" type="ORF">DX130_08535</name>
</gene>
<name>A0A371PLF5_9BACL</name>
<proteinExistence type="predicted"/>
<organism evidence="1 2">
    <name type="scientific">Paenibacillus paeoniae</name>
    <dbReference type="NCBI Taxonomy" id="2292705"/>
    <lineage>
        <taxon>Bacteria</taxon>
        <taxon>Bacillati</taxon>
        <taxon>Bacillota</taxon>
        <taxon>Bacilli</taxon>
        <taxon>Bacillales</taxon>
        <taxon>Paenibacillaceae</taxon>
        <taxon>Paenibacillus</taxon>
    </lineage>
</organism>
<dbReference type="OrthoDB" id="69438at2"/>
<reference evidence="1 2" key="1">
    <citation type="submission" date="2018-08" db="EMBL/GenBank/DDBJ databases">
        <title>Paenibacillus sp. M4BSY-1, whole genome shotgun sequence.</title>
        <authorList>
            <person name="Tuo L."/>
        </authorList>
    </citation>
    <scope>NUCLEOTIDE SEQUENCE [LARGE SCALE GENOMIC DNA]</scope>
    <source>
        <strain evidence="1 2">M4BSY-1</strain>
    </source>
</reference>
<evidence type="ECO:0000313" key="1">
    <source>
        <dbReference type="EMBL" id="REK77040.1"/>
    </source>
</evidence>
<dbReference type="AlphaFoldDB" id="A0A371PLF5"/>